<dbReference type="Gene3D" id="3.40.50.150">
    <property type="entry name" value="Vaccinia Virus protein VP39"/>
    <property type="match status" value="1"/>
</dbReference>
<dbReference type="InterPro" id="IPR001077">
    <property type="entry name" value="COMT_C"/>
</dbReference>
<dbReference type="InterPro" id="IPR036388">
    <property type="entry name" value="WH-like_DNA-bd_sf"/>
</dbReference>
<protein>
    <submittedName>
        <fullName evidence="6">Sterigmatocystin 8-O-methyltransferase</fullName>
    </submittedName>
</protein>
<dbReference type="SUPFAM" id="SSF53335">
    <property type="entry name" value="S-adenosyl-L-methionine-dependent methyltransferases"/>
    <property type="match status" value="1"/>
</dbReference>
<keyword evidence="3" id="KW-0949">S-adenosyl-L-methionine</keyword>
<dbReference type="InterPro" id="IPR016461">
    <property type="entry name" value="COMT-like"/>
</dbReference>
<dbReference type="PANTHER" id="PTHR43712:SF1">
    <property type="entry name" value="HYPOTHETICAL O-METHYLTRANSFERASE (EUROFUNG)-RELATED"/>
    <property type="match status" value="1"/>
</dbReference>
<dbReference type="Pfam" id="PF08100">
    <property type="entry name" value="Dimerisation"/>
    <property type="match status" value="1"/>
</dbReference>
<dbReference type="GO" id="GO:0032259">
    <property type="term" value="P:methylation"/>
    <property type="evidence" value="ECO:0007669"/>
    <property type="project" value="UniProtKB-KW"/>
</dbReference>
<dbReference type="HOGENOM" id="CLU_005533_5_2_1"/>
<evidence type="ECO:0000313" key="7">
    <source>
        <dbReference type="Proteomes" id="UP000016929"/>
    </source>
</evidence>
<evidence type="ECO:0000256" key="2">
    <source>
        <dbReference type="ARBA" id="ARBA00022679"/>
    </source>
</evidence>
<dbReference type="Gene3D" id="1.10.10.10">
    <property type="entry name" value="Winged helix-like DNA-binding domain superfamily/Winged helix DNA-binding domain"/>
    <property type="match status" value="1"/>
</dbReference>
<dbReference type="InterPro" id="IPR036390">
    <property type="entry name" value="WH_DNA-bd_sf"/>
</dbReference>
<dbReference type="EMBL" id="KB726989">
    <property type="protein sequence ID" value="EMT65875.1"/>
    <property type="molecule type" value="Genomic_DNA"/>
</dbReference>
<name>N1RUE6_FUSC4</name>
<dbReference type="InterPro" id="IPR012967">
    <property type="entry name" value="COMT_dimerisation"/>
</dbReference>
<feature type="domain" description="O-methyltransferase dimerisation" evidence="5">
    <location>
        <begin position="78"/>
        <end position="145"/>
    </location>
</feature>
<keyword evidence="2 6" id="KW-0808">Transferase</keyword>
<dbReference type="Pfam" id="PF00891">
    <property type="entry name" value="Methyltransf_2"/>
    <property type="match status" value="1"/>
</dbReference>
<dbReference type="GO" id="GO:0046983">
    <property type="term" value="F:protein dimerization activity"/>
    <property type="evidence" value="ECO:0007669"/>
    <property type="project" value="InterPro"/>
</dbReference>
<organism evidence="6 7">
    <name type="scientific">Fusarium oxysporum f. sp. cubense (strain race 4)</name>
    <name type="common">Panama disease fungus</name>
    <dbReference type="NCBI Taxonomy" id="2502994"/>
    <lineage>
        <taxon>Eukaryota</taxon>
        <taxon>Fungi</taxon>
        <taxon>Dikarya</taxon>
        <taxon>Ascomycota</taxon>
        <taxon>Pezizomycotina</taxon>
        <taxon>Sordariomycetes</taxon>
        <taxon>Hypocreomycetidae</taxon>
        <taxon>Hypocreales</taxon>
        <taxon>Nectriaceae</taxon>
        <taxon>Fusarium</taxon>
        <taxon>Fusarium oxysporum species complex</taxon>
    </lineage>
</organism>
<keyword evidence="7" id="KW-1185">Reference proteome</keyword>
<evidence type="ECO:0000256" key="1">
    <source>
        <dbReference type="ARBA" id="ARBA00022603"/>
    </source>
</evidence>
<dbReference type="InterPro" id="IPR029063">
    <property type="entry name" value="SAM-dependent_MTases_sf"/>
</dbReference>
<dbReference type="OrthoDB" id="1535081at2759"/>
<accession>N1RUE6</accession>
<sequence>MALPNKQEIDDLVSSLNDAAKAYSDAPDLNGYMSRVQILEKARTLTNALITPDQKPNYHGLNATCSCSQISQIAELVAIRTFMKLKVLDAIPATGSISLQDLSQATGVQDSLLERMGRVLVASGFLDQTEPDGGEYKHTKFSLAYILDKPAPGHLFLAMYDEWFKHMHNFDDYLLSKGKYEEPQDPLYNPYTAYWKQEGTPVWSIMMQNPERFQTFQTGMAGIDVAIPVTGHFDFSTLKNDSSDTDNATIELVDVGGGEGTVLNKILEAHPDLSPKNCMLQERPEVIQLAKSKKTLPDGVQLVEHDFMKEQPVKGAKAYFMRMILHDYADAVGIQILTRLAEAMKPYSRVLICEMVLAPRVGEADFASAVLDQAVMTMGGKERTEAGFQKMFDAAGLELVKTWRAPGVPGGCVEARLKGQT</sequence>
<evidence type="ECO:0000256" key="3">
    <source>
        <dbReference type="ARBA" id="ARBA00022691"/>
    </source>
</evidence>
<dbReference type="STRING" id="1229665.N1RUE6"/>
<proteinExistence type="predicted"/>
<reference evidence="7" key="1">
    <citation type="submission" date="2012-09" db="EMBL/GenBank/DDBJ databases">
        <title>Genome sequencing and comparative transcriptomics of race 1 and race 4 of banana pathogen: Fusarium oxysporum f. sp. cubense.</title>
        <authorList>
            <person name="Fang X."/>
            <person name="Huang J."/>
        </authorList>
    </citation>
    <scope>NUCLEOTIDE SEQUENCE [LARGE SCALE GENOMIC DNA]</scope>
    <source>
        <strain evidence="7">race 4</strain>
    </source>
</reference>
<gene>
    <name evidence="6" type="ORF">FOC4_g10007990</name>
</gene>
<reference evidence="7" key="2">
    <citation type="journal article" date="2014" name="PLoS ONE">
        <title>Genome and Transcriptome Analysis of the Fungal Pathogen Fusarium oxysporum f. sp. cubense Causing Banana Vascular Wilt Disease.</title>
        <authorList>
            <person name="Guo L."/>
            <person name="Han L."/>
            <person name="Yang L."/>
            <person name="Zeng H."/>
            <person name="Fan D."/>
            <person name="Zhu Y."/>
            <person name="Feng Y."/>
            <person name="Wang G."/>
            <person name="Peng C."/>
            <person name="Jiang X."/>
            <person name="Zhou D."/>
            <person name="Ni P."/>
            <person name="Liang C."/>
            <person name="Liu L."/>
            <person name="Wang J."/>
            <person name="Mao C."/>
            <person name="Fang X."/>
            <person name="Peng M."/>
            <person name="Huang J."/>
        </authorList>
    </citation>
    <scope>NUCLEOTIDE SEQUENCE [LARGE SCALE GENOMIC DNA]</scope>
    <source>
        <strain evidence="7">race 4</strain>
    </source>
</reference>
<dbReference type="Proteomes" id="UP000016929">
    <property type="component" value="Unassembled WGS sequence"/>
</dbReference>
<dbReference type="GO" id="GO:0008171">
    <property type="term" value="F:O-methyltransferase activity"/>
    <property type="evidence" value="ECO:0007669"/>
    <property type="project" value="InterPro"/>
</dbReference>
<dbReference type="PROSITE" id="PS51683">
    <property type="entry name" value="SAM_OMT_II"/>
    <property type="match status" value="1"/>
</dbReference>
<dbReference type="PANTHER" id="PTHR43712">
    <property type="entry name" value="PUTATIVE (AFU_ORTHOLOGUE AFUA_4G14580)-RELATED"/>
    <property type="match status" value="1"/>
</dbReference>
<keyword evidence="1 6" id="KW-0489">Methyltransferase</keyword>
<feature type="domain" description="O-methyltransferase C-terminal" evidence="4">
    <location>
        <begin position="193"/>
        <end position="397"/>
    </location>
</feature>
<dbReference type="SUPFAM" id="SSF46785">
    <property type="entry name" value="Winged helix' DNA-binding domain"/>
    <property type="match status" value="1"/>
</dbReference>
<evidence type="ECO:0000313" key="6">
    <source>
        <dbReference type="EMBL" id="EMT65875.1"/>
    </source>
</evidence>
<evidence type="ECO:0000259" key="5">
    <source>
        <dbReference type="Pfam" id="PF08100"/>
    </source>
</evidence>
<evidence type="ECO:0000259" key="4">
    <source>
        <dbReference type="Pfam" id="PF00891"/>
    </source>
</evidence>
<dbReference type="AlphaFoldDB" id="N1RUE6"/>